<name>A0ABS1EVE3_9CLOT</name>
<dbReference type="InterPro" id="IPR003607">
    <property type="entry name" value="HD/PDEase_dom"/>
</dbReference>
<dbReference type="CDD" id="cd00077">
    <property type="entry name" value="HDc"/>
    <property type="match status" value="1"/>
</dbReference>
<keyword evidence="1" id="KW-0547">Nucleotide-binding</keyword>
<dbReference type="PANTHER" id="PTHR47545">
    <property type="entry name" value="MULTIFUNCTIONAL CCA PROTEIN"/>
    <property type="match status" value="1"/>
</dbReference>
<dbReference type="SUPFAM" id="SSF52540">
    <property type="entry name" value="P-loop containing nucleoside triphosphate hydrolases"/>
    <property type="match status" value="1"/>
</dbReference>
<gene>
    <name evidence="3" type="ORF">JHL18_22255</name>
</gene>
<dbReference type="Pfam" id="PF13671">
    <property type="entry name" value="AAA_33"/>
    <property type="match status" value="1"/>
</dbReference>
<dbReference type="InterPro" id="IPR006674">
    <property type="entry name" value="HD_domain"/>
</dbReference>
<dbReference type="InterPro" id="IPR006675">
    <property type="entry name" value="HDIG_dom"/>
</dbReference>
<comment type="caution">
    <text evidence="3">The sequence shown here is derived from an EMBL/GenBank/DDBJ whole genome shotgun (WGS) entry which is preliminary data.</text>
</comment>
<dbReference type="Gene3D" id="1.10.3210.10">
    <property type="entry name" value="Hypothetical protein af1432"/>
    <property type="match status" value="1"/>
</dbReference>
<protein>
    <submittedName>
        <fullName evidence="3">AAA family ATPase</fullName>
    </submittedName>
</protein>
<evidence type="ECO:0000259" key="2">
    <source>
        <dbReference type="Pfam" id="PF01966"/>
    </source>
</evidence>
<dbReference type="PANTHER" id="PTHR47545:SF1">
    <property type="entry name" value="MULTIFUNCTIONAL CCA PROTEIN"/>
    <property type="match status" value="1"/>
</dbReference>
<dbReference type="SUPFAM" id="SSF109604">
    <property type="entry name" value="HD-domain/PDEase-like"/>
    <property type="match status" value="1"/>
</dbReference>
<reference evidence="4" key="1">
    <citation type="submission" date="2021-01" db="EMBL/GenBank/DDBJ databases">
        <title>Genome public.</title>
        <authorList>
            <person name="Liu C."/>
            <person name="Sun Q."/>
        </authorList>
    </citation>
    <scope>NUCLEOTIDE SEQUENCE [LARGE SCALE GENOMIC DNA]</scope>
    <source>
        <strain evidence="4">YIM B02505</strain>
    </source>
</reference>
<keyword evidence="4" id="KW-1185">Reference proteome</keyword>
<evidence type="ECO:0000256" key="1">
    <source>
        <dbReference type="ARBA" id="ARBA00022741"/>
    </source>
</evidence>
<sequence>MDIEKLLKQKDYNFKELVKDFQIIENLKAVKQNYKYHGEGDVYIHTKLVCEEILKLQEWKTLSEREKCILYTSAMFHDIGKWIATKEENGDLVSPKHAVKGAKIFRDLVYREYELDSDIREAIAALIRYHGLPLYFIERENVDYDLIKAAEITNMRLLKILAKCDLLGRICDDKEELLDRVEYFESYTKELDCYYGPKKFKNDYTRFLYLAENKVYPGAEIFDDRSFEVIAMMGLPLVGKDTYIKDNLNGYKVISLDDIREELGISPTKDFGQVGALAYGRAKEFLRRKESFVWNATNLRRENRQKLIRLCTAYGAKIRFVYLEVPYKELLLRRNDRERCVPVKVINNMIKKMDMLEGEEI</sequence>
<evidence type="ECO:0000313" key="4">
    <source>
        <dbReference type="Proteomes" id="UP000596739"/>
    </source>
</evidence>
<dbReference type="Pfam" id="PF01966">
    <property type="entry name" value="HD"/>
    <property type="match status" value="1"/>
</dbReference>
<evidence type="ECO:0000313" key="3">
    <source>
        <dbReference type="EMBL" id="MBK1813349.1"/>
    </source>
</evidence>
<feature type="domain" description="HD" evidence="2">
    <location>
        <begin position="45"/>
        <end position="132"/>
    </location>
</feature>
<dbReference type="RefSeq" id="WP_200273372.1">
    <property type="nucleotide sequence ID" value="NZ_JAENHN010000059.1"/>
</dbReference>
<accession>A0ABS1EVE3</accession>
<proteinExistence type="predicted"/>
<dbReference type="NCBIfam" id="TIGR00277">
    <property type="entry name" value="HDIG"/>
    <property type="match status" value="1"/>
</dbReference>
<dbReference type="Gene3D" id="3.40.50.300">
    <property type="entry name" value="P-loop containing nucleotide triphosphate hydrolases"/>
    <property type="match status" value="1"/>
</dbReference>
<dbReference type="EMBL" id="JAENHN010000059">
    <property type="protein sequence ID" value="MBK1813349.1"/>
    <property type="molecule type" value="Genomic_DNA"/>
</dbReference>
<organism evidence="3 4">
    <name type="scientific">Clostridium yunnanense</name>
    <dbReference type="NCBI Taxonomy" id="2800325"/>
    <lineage>
        <taxon>Bacteria</taxon>
        <taxon>Bacillati</taxon>
        <taxon>Bacillota</taxon>
        <taxon>Clostridia</taxon>
        <taxon>Eubacteriales</taxon>
        <taxon>Clostridiaceae</taxon>
        <taxon>Clostridium</taxon>
    </lineage>
</organism>
<dbReference type="InterPro" id="IPR050124">
    <property type="entry name" value="tRNA_CCA-adding_enzyme"/>
</dbReference>
<dbReference type="InterPro" id="IPR027417">
    <property type="entry name" value="P-loop_NTPase"/>
</dbReference>
<dbReference type="Proteomes" id="UP000596739">
    <property type="component" value="Unassembled WGS sequence"/>
</dbReference>